<name>A0A0S1SL83_9BACT</name>
<evidence type="ECO:0000313" key="2">
    <source>
        <dbReference type="EMBL" id="ALM13301.1"/>
    </source>
</evidence>
<protein>
    <submittedName>
        <fullName evidence="2">Uncharacterized protein</fullName>
    </submittedName>
</protein>
<dbReference type="KEGG" id="prf:PeribacterA2_0621"/>
<accession>A0A0S1SBQ6</accession>
<sequence>MPVPLKSPPPDNVTQILEILKRMDRRDRLRTIGGFIRGIFSIIPIVIVIFLTWYTIKYGDQLLEKITTMAAEQAGRVAKQNTITNFMDEFNALNQKLKK</sequence>
<organism evidence="2 3">
    <name type="scientific">Candidatus Peribacter riflensis</name>
    <dbReference type="NCBI Taxonomy" id="1735162"/>
    <lineage>
        <taxon>Bacteria</taxon>
        <taxon>Candidatus Peregrinibacteriota</taxon>
        <taxon>Candidatus Peribacteria</taxon>
        <taxon>Candidatus Peribacterales</taxon>
        <taxon>Candidatus Peribacteraceae</taxon>
        <taxon>Candidatus Peribacter</taxon>
    </lineage>
</organism>
<accession>A0A0S1SV15</accession>
<accession>A0A0S1SNY0</accession>
<accession>A0A0S1SL83</accession>
<evidence type="ECO:0000313" key="3">
    <source>
        <dbReference type="Proteomes" id="UP000069135"/>
    </source>
</evidence>
<proteinExistence type="predicted"/>
<accession>A0A0S1ST67</accession>
<dbReference type="Proteomes" id="UP000069135">
    <property type="component" value="Chromosome"/>
</dbReference>
<gene>
    <name evidence="2" type="ORF">PeribacterD1_0622</name>
</gene>
<reference evidence="3" key="1">
    <citation type="submission" date="2015-10" db="EMBL/GenBank/DDBJ databases">
        <title>Analysis of five complete genome sequences for members of the class Peribacteria in the recently recognized Peregrinibacteria bacterial phylum.</title>
        <authorList>
            <person name="Anantharaman K."/>
            <person name="Brown C.T."/>
            <person name="Burstein D."/>
            <person name="Castelle C.J."/>
            <person name="Probst A.J."/>
            <person name="Thomas B.C."/>
            <person name="Williams K.H."/>
            <person name="Banfield J.F."/>
        </authorList>
    </citation>
    <scope>NUCLEOTIDE SEQUENCE [LARGE SCALE GENOMIC DNA]</scope>
</reference>
<dbReference type="AlphaFoldDB" id="A0A0S1SL83"/>
<dbReference type="EMBL" id="CP013065">
    <property type="protein sequence ID" value="ALM13301.1"/>
    <property type="molecule type" value="Genomic_DNA"/>
</dbReference>
<dbReference type="STRING" id="1735162.PeribacterB2_0621"/>
<keyword evidence="1" id="KW-1133">Transmembrane helix</keyword>
<keyword evidence="1" id="KW-0812">Transmembrane</keyword>
<keyword evidence="1" id="KW-0472">Membrane</keyword>
<reference evidence="2 3" key="2">
    <citation type="journal article" date="2016" name="PeerJ">
        <title>Analysis of five complete genome sequences for members of the class Peribacteria in the recently recognized Peregrinibacteria bacterial phylum.</title>
        <authorList>
            <person name="Anantharaman K."/>
            <person name="Brown C.T."/>
            <person name="Burstein D."/>
            <person name="Castelle C.J."/>
            <person name="Probst A.J."/>
            <person name="Thomas B.C."/>
            <person name="Williams K.H."/>
            <person name="Banfield J.F."/>
        </authorList>
    </citation>
    <scope>NUCLEOTIDE SEQUENCE [LARGE SCALE GENOMIC DNA]</scope>
    <source>
        <strain evidence="2">RIFOXYD1_FULL_PER-ii_59_16</strain>
    </source>
</reference>
<feature type="transmembrane region" description="Helical" evidence="1">
    <location>
        <begin position="35"/>
        <end position="56"/>
    </location>
</feature>
<evidence type="ECO:0000256" key="1">
    <source>
        <dbReference type="SAM" id="Phobius"/>
    </source>
</evidence>